<dbReference type="Pfam" id="PF00550">
    <property type="entry name" value="PP-binding"/>
    <property type="match status" value="1"/>
</dbReference>
<dbReference type="EMBL" id="NCXP01000003">
    <property type="protein sequence ID" value="OSC42267.1"/>
    <property type="molecule type" value="Genomic_DNA"/>
</dbReference>
<sequence length="82" mass="9505">MARSTSPIQRYLEDRFLFEFDDEITGDTDLFKVGVIDSFGYIKLMKFLESEYAIKIDMEDVLKNVLVSLTAIEEFVDRKIAA</sequence>
<protein>
    <submittedName>
        <fullName evidence="2">Acyl carrier protein</fullName>
    </submittedName>
</protein>
<dbReference type="AlphaFoldDB" id="A0A1X2LZX1"/>
<comment type="caution">
    <text evidence="2">The sequence shown here is derived from an EMBL/GenBank/DDBJ whole genome shotgun (WGS) entry which is preliminary data.</text>
</comment>
<accession>A0A1X2LZX1</accession>
<keyword evidence="3" id="KW-1185">Reference proteome</keyword>
<dbReference type="Gene3D" id="1.10.1200.10">
    <property type="entry name" value="ACP-like"/>
    <property type="match status" value="1"/>
</dbReference>
<dbReference type="STRING" id="1430326.B8W66_04610"/>
<dbReference type="InterPro" id="IPR009081">
    <property type="entry name" value="PP-bd_ACP"/>
</dbReference>
<proteinExistence type="predicted"/>
<organism evidence="2 3">
    <name type="scientific">Mycobacterium decipiens</name>
    <dbReference type="NCBI Taxonomy" id="1430326"/>
    <lineage>
        <taxon>Bacteria</taxon>
        <taxon>Bacillati</taxon>
        <taxon>Actinomycetota</taxon>
        <taxon>Actinomycetes</taxon>
        <taxon>Mycobacteriales</taxon>
        <taxon>Mycobacteriaceae</taxon>
        <taxon>Mycobacterium</taxon>
    </lineage>
</organism>
<dbReference type="RefSeq" id="WP_085323853.1">
    <property type="nucleotide sequence ID" value="NZ_NCXP01000003.1"/>
</dbReference>
<dbReference type="OrthoDB" id="2625323at2"/>
<dbReference type="SUPFAM" id="SSF47336">
    <property type="entry name" value="ACP-like"/>
    <property type="match status" value="1"/>
</dbReference>
<dbReference type="InterPro" id="IPR036736">
    <property type="entry name" value="ACP-like_sf"/>
</dbReference>
<dbReference type="Proteomes" id="UP000193247">
    <property type="component" value="Unassembled WGS sequence"/>
</dbReference>
<name>A0A1X2LZX1_9MYCO</name>
<evidence type="ECO:0000313" key="3">
    <source>
        <dbReference type="Proteomes" id="UP000193247"/>
    </source>
</evidence>
<gene>
    <name evidence="2" type="ORF">B8W66_04610</name>
</gene>
<reference evidence="2 3" key="1">
    <citation type="submission" date="2017-04" db="EMBL/GenBank/DDBJ databases">
        <title>The new phylogeny of genus Mycobacterium.</title>
        <authorList>
            <person name="Tortoli E."/>
            <person name="Trovato A."/>
            <person name="Cirillo D.M."/>
        </authorList>
    </citation>
    <scope>NUCLEOTIDE SEQUENCE [LARGE SCALE GENOMIC DNA]</scope>
    <source>
        <strain evidence="2 3">TBL 1200985</strain>
    </source>
</reference>
<evidence type="ECO:0000313" key="2">
    <source>
        <dbReference type="EMBL" id="OSC42267.1"/>
    </source>
</evidence>
<feature type="domain" description="Carrier" evidence="1">
    <location>
        <begin position="22"/>
        <end position="64"/>
    </location>
</feature>
<evidence type="ECO:0000259" key="1">
    <source>
        <dbReference type="Pfam" id="PF00550"/>
    </source>
</evidence>